<dbReference type="AlphaFoldDB" id="G5II02"/>
<keyword evidence="4" id="KW-1003">Cell membrane</keyword>
<dbReference type="EMBL" id="ADLN01000082">
    <property type="protein sequence ID" value="EHI58908.1"/>
    <property type="molecule type" value="Genomic_DNA"/>
</dbReference>
<keyword evidence="5 8" id="KW-0812">Transmembrane</keyword>
<feature type="transmembrane region" description="Helical" evidence="8">
    <location>
        <begin position="211"/>
        <end position="234"/>
    </location>
</feature>
<protein>
    <recommendedName>
        <fullName evidence="11">Transporter</fullName>
    </recommendedName>
</protein>
<organism evidence="9 10">
    <name type="scientific">Hungatella hathewayi WAL-18680</name>
    <dbReference type="NCBI Taxonomy" id="742737"/>
    <lineage>
        <taxon>Bacteria</taxon>
        <taxon>Bacillati</taxon>
        <taxon>Bacillota</taxon>
        <taxon>Clostridia</taxon>
        <taxon>Lachnospirales</taxon>
        <taxon>Lachnospiraceae</taxon>
        <taxon>Hungatella</taxon>
    </lineage>
</organism>
<keyword evidence="6 8" id="KW-1133">Transmembrane helix</keyword>
<reference evidence="9 10" key="1">
    <citation type="submission" date="2011-08" db="EMBL/GenBank/DDBJ databases">
        <title>The Genome Sequence of Clostridium hathewayi WAL-18680.</title>
        <authorList>
            <consortium name="The Broad Institute Genome Sequencing Platform"/>
            <person name="Earl A."/>
            <person name="Ward D."/>
            <person name="Feldgarden M."/>
            <person name="Gevers D."/>
            <person name="Finegold S.M."/>
            <person name="Summanen P.H."/>
            <person name="Molitoris D.R."/>
            <person name="Song M."/>
            <person name="Daigneault M."/>
            <person name="Allen-Vercoe E."/>
            <person name="Young S.K."/>
            <person name="Zeng Q."/>
            <person name="Gargeya S."/>
            <person name="Fitzgerald M."/>
            <person name="Haas B."/>
            <person name="Abouelleil A."/>
            <person name="Alvarado L."/>
            <person name="Arachchi H.M."/>
            <person name="Berlin A."/>
            <person name="Brown A."/>
            <person name="Chapman S.B."/>
            <person name="Chen Z."/>
            <person name="Dunbar C."/>
            <person name="Freedman E."/>
            <person name="Gearin G."/>
            <person name="Gellesch M."/>
            <person name="Goldberg J."/>
            <person name="Griggs A."/>
            <person name="Gujja S."/>
            <person name="Heiman D."/>
            <person name="Howarth C."/>
            <person name="Larson L."/>
            <person name="Lui A."/>
            <person name="MacDonald P.J.P."/>
            <person name="Montmayeur A."/>
            <person name="Murphy C."/>
            <person name="Neiman D."/>
            <person name="Pearson M."/>
            <person name="Priest M."/>
            <person name="Roberts A."/>
            <person name="Saif S."/>
            <person name="Shea T."/>
            <person name="Shenoy N."/>
            <person name="Sisk P."/>
            <person name="Stolte C."/>
            <person name="Sykes S."/>
            <person name="Wortman J."/>
            <person name="Nusbaum C."/>
            <person name="Birren B."/>
        </authorList>
    </citation>
    <scope>NUCLEOTIDE SEQUENCE [LARGE SCALE GENOMIC DNA]</scope>
    <source>
        <strain evidence="9 10">WAL-18680</strain>
    </source>
</reference>
<dbReference type="Proteomes" id="UP000005384">
    <property type="component" value="Unassembled WGS sequence"/>
</dbReference>
<evidence type="ECO:0000256" key="2">
    <source>
        <dbReference type="ARBA" id="ARBA00010145"/>
    </source>
</evidence>
<feature type="transmembrane region" description="Helical" evidence="8">
    <location>
        <begin position="83"/>
        <end position="105"/>
    </location>
</feature>
<comment type="similarity">
    <text evidence="2">Belongs to the auxin efflux carrier (TC 2.A.69) family.</text>
</comment>
<dbReference type="Gene3D" id="1.20.1530.20">
    <property type="match status" value="1"/>
</dbReference>
<feature type="transmembrane region" description="Helical" evidence="8">
    <location>
        <begin position="246"/>
        <end position="267"/>
    </location>
</feature>
<evidence type="ECO:0008006" key="11">
    <source>
        <dbReference type="Google" id="ProtNLM"/>
    </source>
</evidence>
<dbReference type="GO" id="GO:0005886">
    <property type="term" value="C:plasma membrane"/>
    <property type="evidence" value="ECO:0007669"/>
    <property type="project" value="UniProtKB-SubCell"/>
</dbReference>
<dbReference type="Pfam" id="PF03547">
    <property type="entry name" value="Mem_trans"/>
    <property type="match status" value="1"/>
</dbReference>
<evidence type="ECO:0000313" key="9">
    <source>
        <dbReference type="EMBL" id="EHI58908.1"/>
    </source>
</evidence>
<dbReference type="InterPro" id="IPR038770">
    <property type="entry name" value="Na+/solute_symporter_sf"/>
</dbReference>
<evidence type="ECO:0000256" key="1">
    <source>
        <dbReference type="ARBA" id="ARBA00004651"/>
    </source>
</evidence>
<dbReference type="InterPro" id="IPR004776">
    <property type="entry name" value="Mem_transp_PIN-like"/>
</dbReference>
<evidence type="ECO:0000256" key="7">
    <source>
        <dbReference type="ARBA" id="ARBA00023136"/>
    </source>
</evidence>
<comment type="subcellular location">
    <subcellularLocation>
        <location evidence="1">Cell membrane</location>
        <topology evidence="1">Multi-pass membrane protein</topology>
    </subcellularLocation>
</comment>
<name>G5II02_9FIRM</name>
<evidence type="ECO:0000313" key="10">
    <source>
        <dbReference type="Proteomes" id="UP000005384"/>
    </source>
</evidence>
<dbReference type="PANTHER" id="PTHR36838">
    <property type="entry name" value="AUXIN EFFLUX CARRIER FAMILY PROTEIN"/>
    <property type="match status" value="1"/>
</dbReference>
<gene>
    <name evidence="9" type="ORF">HMPREF9473_03130</name>
</gene>
<feature type="transmembrane region" description="Helical" evidence="8">
    <location>
        <begin position="306"/>
        <end position="326"/>
    </location>
</feature>
<dbReference type="PATRIC" id="fig|742737.3.peg.3105"/>
<dbReference type="GO" id="GO:0055085">
    <property type="term" value="P:transmembrane transport"/>
    <property type="evidence" value="ECO:0007669"/>
    <property type="project" value="InterPro"/>
</dbReference>
<dbReference type="PANTHER" id="PTHR36838:SF3">
    <property type="entry name" value="TRANSPORTER AUXIN EFFLUX CARRIER EC FAMILY"/>
    <property type="match status" value="1"/>
</dbReference>
<evidence type="ECO:0000256" key="8">
    <source>
        <dbReference type="SAM" id="Phobius"/>
    </source>
</evidence>
<sequence length="327" mass="34846">MKEYAPCFSGAPAGCPDGMWERGSMAAVLAKAMAFVCIIAMGYGLKKIGFFHANDFYLISKIVVRITLPAAIVSNFSRISMDMSLLVFCVIGLVCNIVMVALGYLMNVRNSREAKAFDMLNLSGYNIGNFTMPFVQSFLGPVGFAATSLFDAGNAVMCTGVTKSVASMVLGGDEKVSIKKMLKNLFSSVPFDAYIVMTALAILGLKLPQVLLIFADTAGGANAFLALLMIGIGFEIHADKEKTAKIVRILVVRYGTALLFALGFYFLSPFSQELRQTLAIVVFGPVSSVSPAFTGELKGDVELASAVNSLSILCSIVAITVALIVLL</sequence>
<comment type="caution">
    <text evidence="9">The sequence shown here is derived from an EMBL/GenBank/DDBJ whole genome shotgun (WGS) entry which is preliminary data.</text>
</comment>
<keyword evidence="10" id="KW-1185">Reference proteome</keyword>
<evidence type="ECO:0000256" key="5">
    <source>
        <dbReference type="ARBA" id="ARBA00022692"/>
    </source>
</evidence>
<feature type="transmembrane region" description="Helical" evidence="8">
    <location>
        <begin position="57"/>
        <end position="77"/>
    </location>
</feature>
<evidence type="ECO:0000256" key="3">
    <source>
        <dbReference type="ARBA" id="ARBA00022448"/>
    </source>
</evidence>
<dbReference type="HOGENOM" id="CLU_056175_6_0_9"/>
<evidence type="ECO:0000256" key="4">
    <source>
        <dbReference type="ARBA" id="ARBA00022475"/>
    </source>
</evidence>
<feature type="transmembrane region" description="Helical" evidence="8">
    <location>
        <begin position="185"/>
        <end position="205"/>
    </location>
</feature>
<proteinExistence type="inferred from homology"/>
<feature type="transmembrane region" description="Helical" evidence="8">
    <location>
        <begin position="26"/>
        <end position="45"/>
    </location>
</feature>
<accession>G5II02</accession>
<keyword evidence="7 8" id="KW-0472">Membrane</keyword>
<keyword evidence="3" id="KW-0813">Transport</keyword>
<evidence type="ECO:0000256" key="6">
    <source>
        <dbReference type="ARBA" id="ARBA00022989"/>
    </source>
</evidence>